<accession>A0AAE0Q9W0</accession>
<protein>
    <submittedName>
        <fullName evidence="2">Uncharacterized protein</fullName>
    </submittedName>
</protein>
<sequence length="165" mass="18696">MHTQQLRTSYHPPLSSDPSDGTSWEKSNEPKPMILHSQNVLLLEYSYPTPFDRELVPLKALPTAKETATTIFHYIFRTYGLPKDIVSYRAPSSPLGFGGPSVLTSELIGHSSNSKNIIKYYWLWNTGWLGQYKGKNLDQILIDARENVCVISGYIVATCNDYLRL</sequence>
<proteinExistence type="predicted"/>
<evidence type="ECO:0000313" key="2">
    <source>
        <dbReference type="EMBL" id="KAK3516485.1"/>
    </source>
</evidence>
<evidence type="ECO:0000256" key="1">
    <source>
        <dbReference type="SAM" id="MobiDB-lite"/>
    </source>
</evidence>
<feature type="region of interest" description="Disordered" evidence="1">
    <location>
        <begin position="1"/>
        <end position="29"/>
    </location>
</feature>
<dbReference type="EMBL" id="JAUCMX010000019">
    <property type="protein sequence ID" value="KAK3516485.1"/>
    <property type="molecule type" value="Genomic_DNA"/>
</dbReference>
<gene>
    <name evidence="2" type="ORF">QTP70_019477</name>
</gene>
<dbReference type="Proteomes" id="UP001274896">
    <property type="component" value="Unassembled WGS sequence"/>
</dbReference>
<reference evidence="2" key="1">
    <citation type="submission" date="2023-06" db="EMBL/GenBank/DDBJ databases">
        <title>Male Hemibagrus guttatus genome.</title>
        <authorList>
            <person name="Bian C."/>
        </authorList>
    </citation>
    <scope>NUCLEOTIDE SEQUENCE</scope>
    <source>
        <strain evidence="2">Male_cb2023</strain>
        <tissue evidence="2">Muscle</tissue>
    </source>
</reference>
<keyword evidence="3" id="KW-1185">Reference proteome</keyword>
<name>A0AAE0Q9W0_9TELE</name>
<organism evidence="2 3">
    <name type="scientific">Hemibagrus guttatus</name>
    <dbReference type="NCBI Taxonomy" id="175788"/>
    <lineage>
        <taxon>Eukaryota</taxon>
        <taxon>Metazoa</taxon>
        <taxon>Chordata</taxon>
        <taxon>Craniata</taxon>
        <taxon>Vertebrata</taxon>
        <taxon>Euteleostomi</taxon>
        <taxon>Actinopterygii</taxon>
        <taxon>Neopterygii</taxon>
        <taxon>Teleostei</taxon>
        <taxon>Ostariophysi</taxon>
        <taxon>Siluriformes</taxon>
        <taxon>Bagridae</taxon>
        <taxon>Hemibagrus</taxon>
    </lineage>
</organism>
<comment type="caution">
    <text evidence="2">The sequence shown here is derived from an EMBL/GenBank/DDBJ whole genome shotgun (WGS) entry which is preliminary data.</text>
</comment>
<evidence type="ECO:0000313" key="3">
    <source>
        <dbReference type="Proteomes" id="UP001274896"/>
    </source>
</evidence>
<dbReference type="AlphaFoldDB" id="A0AAE0Q9W0"/>
<feature type="compositionally biased region" description="Polar residues" evidence="1">
    <location>
        <begin position="16"/>
        <end position="25"/>
    </location>
</feature>